<dbReference type="PANTHER" id="PTHR12246">
    <property type="entry name" value="PALMITOYLTRANSFERASE ZDHHC16"/>
    <property type="match status" value="1"/>
</dbReference>
<evidence type="ECO:0000313" key="11">
    <source>
        <dbReference type="Proteomes" id="UP000039865"/>
    </source>
</evidence>
<accession>A0A078AD59</accession>
<dbReference type="AlphaFoldDB" id="A0A078AD59"/>
<keyword evidence="4 7" id="KW-1133">Transmembrane helix</keyword>
<keyword evidence="2 7" id="KW-0808">Transferase</keyword>
<dbReference type="InterPro" id="IPR001594">
    <property type="entry name" value="Palmitoyltrfase_DHHC"/>
</dbReference>
<feature type="compositionally biased region" description="Polar residues" evidence="8">
    <location>
        <begin position="246"/>
        <end position="260"/>
    </location>
</feature>
<sequence>MLAWSFIQTMTTDPGQVPVFWGFHLGDGENKRRRYCLMCNVFKPERCHHCSACNRCVLNMDHHCPWINNCVGFWNRKFFLLLLIYVLLTTYFVAVTMGYDFLMSIKWEVDAYYFSRTVREQQVLFKNLVIQFSYILNCMIAVLMTFFLKFHIYLARSNKTTIENLEKKGKVFNSPFDLGEANNLYQVFGINPWLWPFPVFCGSGKPQGDGIYWRDSVTEDGSPVKKDGYSQKSSASPMKSDDKYSNQKMQPSASGNIQHTFNQNQANNSYRVNATVQMYQGVQNQPYQNQNITQYPQQNQFFGQSQNSQQQPQVIGQAQNRIIMHGQDKDYMKKNLDAAIFKQNYNRASQLDQQIKKAQGQSNAQASTAQRASKLSNNSNNVGVNYQQFNSGKVDPKKKRPTGAGQR</sequence>
<proteinExistence type="inferred from homology"/>
<protein>
    <recommendedName>
        <fullName evidence="7">Palmitoyltransferase</fullName>
        <ecNumber evidence="7">2.3.1.225</ecNumber>
    </recommendedName>
</protein>
<feature type="compositionally biased region" description="Polar residues" evidence="8">
    <location>
        <begin position="359"/>
        <end position="391"/>
    </location>
</feature>
<evidence type="ECO:0000256" key="7">
    <source>
        <dbReference type="RuleBase" id="RU079119"/>
    </source>
</evidence>
<comment type="similarity">
    <text evidence="7">Belongs to the DHHC palmitoyltransferase family.</text>
</comment>
<evidence type="ECO:0000256" key="6">
    <source>
        <dbReference type="ARBA" id="ARBA00023315"/>
    </source>
</evidence>
<comment type="subcellular location">
    <subcellularLocation>
        <location evidence="1">Membrane</location>
        <topology evidence="1">Multi-pass membrane protein</topology>
    </subcellularLocation>
</comment>
<feature type="domain" description="Palmitoyltransferase DHHC" evidence="9">
    <location>
        <begin position="30"/>
        <end position="167"/>
    </location>
</feature>
<keyword evidence="5 7" id="KW-0472">Membrane</keyword>
<keyword evidence="11" id="KW-1185">Reference proteome</keyword>
<comment type="catalytic activity">
    <reaction evidence="7">
        <text>L-cysteinyl-[protein] + hexadecanoyl-CoA = S-hexadecanoyl-L-cysteinyl-[protein] + CoA</text>
        <dbReference type="Rhea" id="RHEA:36683"/>
        <dbReference type="Rhea" id="RHEA-COMP:10131"/>
        <dbReference type="Rhea" id="RHEA-COMP:11032"/>
        <dbReference type="ChEBI" id="CHEBI:29950"/>
        <dbReference type="ChEBI" id="CHEBI:57287"/>
        <dbReference type="ChEBI" id="CHEBI:57379"/>
        <dbReference type="ChEBI" id="CHEBI:74151"/>
        <dbReference type="EC" id="2.3.1.225"/>
    </reaction>
</comment>
<feature type="region of interest" description="Disordered" evidence="8">
    <location>
        <begin position="359"/>
        <end position="407"/>
    </location>
</feature>
<name>A0A078AD59_STYLE</name>
<keyword evidence="6 7" id="KW-0012">Acyltransferase</keyword>
<dbReference type="InterPro" id="IPR039859">
    <property type="entry name" value="PFA4/ZDH16/20/ERF2-like"/>
</dbReference>
<evidence type="ECO:0000256" key="4">
    <source>
        <dbReference type="ARBA" id="ARBA00022989"/>
    </source>
</evidence>
<keyword evidence="3 7" id="KW-0812">Transmembrane</keyword>
<dbReference type="GO" id="GO:0016020">
    <property type="term" value="C:membrane"/>
    <property type="evidence" value="ECO:0007669"/>
    <property type="project" value="UniProtKB-SubCell"/>
</dbReference>
<dbReference type="EMBL" id="CCKQ01008025">
    <property type="protein sequence ID" value="CDW79467.1"/>
    <property type="molecule type" value="Genomic_DNA"/>
</dbReference>
<feature type="transmembrane region" description="Helical" evidence="7">
    <location>
        <begin position="128"/>
        <end position="148"/>
    </location>
</feature>
<evidence type="ECO:0000256" key="1">
    <source>
        <dbReference type="ARBA" id="ARBA00004141"/>
    </source>
</evidence>
<comment type="domain">
    <text evidence="7">The DHHC domain is required for palmitoyltransferase activity.</text>
</comment>
<dbReference type="Pfam" id="PF01529">
    <property type="entry name" value="DHHC"/>
    <property type="match status" value="1"/>
</dbReference>
<dbReference type="Proteomes" id="UP000039865">
    <property type="component" value="Unassembled WGS sequence"/>
</dbReference>
<reference evidence="10 11" key="1">
    <citation type="submission" date="2014-06" db="EMBL/GenBank/DDBJ databases">
        <authorList>
            <person name="Swart Estienne"/>
        </authorList>
    </citation>
    <scope>NUCLEOTIDE SEQUENCE [LARGE SCALE GENOMIC DNA]</scope>
    <source>
        <strain evidence="10 11">130c</strain>
    </source>
</reference>
<evidence type="ECO:0000259" key="9">
    <source>
        <dbReference type="Pfam" id="PF01529"/>
    </source>
</evidence>
<feature type="region of interest" description="Disordered" evidence="8">
    <location>
        <begin position="212"/>
        <end position="260"/>
    </location>
</feature>
<evidence type="ECO:0000313" key="10">
    <source>
        <dbReference type="EMBL" id="CDW79467.1"/>
    </source>
</evidence>
<dbReference type="EC" id="2.3.1.225" evidence="7"/>
<evidence type="ECO:0000256" key="5">
    <source>
        <dbReference type="ARBA" id="ARBA00023136"/>
    </source>
</evidence>
<dbReference type="InParanoid" id="A0A078AD59"/>
<dbReference type="OMA" id="VAHINNM"/>
<dbReference type="PROSITE" id="PS50216">
    <property type="entry name" value="DHHC"/>
    <property type="match status" value="1"/>
</dbReference>
<gene>
    <name evidence="10" type="primary">Contig3567.g3807</name>
    <name evidence="10" type="ORF">STYLEM_8455</name>
</gene>
<organism evidence="10 11">
    <name type="scientific">Stylonychia lemnae</name>
    <name type="common">Ciliate</name>
    <dbReference type="NCBI Taxonomy" id="5949"/>
    <lineage>
        <taxon>Eukaryota</taxon>
        <taxon>Sar</taxon>
        <taxon>Alveolata</taxon>
        <taxon>Ciliophora</taxon>
        <taxon>Intramacronucleata</taxon>
        <taxon>Spirotrichea</taxon>
        <taxon>Stichotrichia</taxon>
        <taxon>Sporadotrichida</taxon>
        <taxon>Oxytrichidae</taxon>
        <taxon>Stylonychinae</taxon>
        <taxon>Stylonychia</taxon>
    </lineage>
</organism>
<feature type="transmembrane region" description="Helical" evidence="7">
    <location>
        <begin position="78"/>
        <end position="99"/>
    </location>
</feature>
<evidence type="ECO:0000256" key="8">
    <source>
        <dbReference type="SAM" id="MobiDB-lite"/>
    </source>
</evidence>
<dbReference type="GO" id="GO:0019706">
    <property type="term" value="F:protein-cysteine S-palmitoyltransferase activity"/>
    <property type="evidence" value="ECO:0007669"/>
    <property type="project" value="UniProtKB-EC"/>
</dbReference>
<evidence type="ECO:0000256" key="3">
    <source>
        <dbReference type="ARBA" id="ARBA00022692"/>
    </source>
</evidence>
<evidence type="ECO:0000256" key="2">
    <source>
        <dbReference type="ARBA" id="ARBA00022679"/>
    </source>
</evidence>
<dbReference type="OrthoDB" id="292726at2759"/>